<keyword evidence="2" id="KW-1185">Reference proteome</keyword>
<evidence type="ECO:0000313" key="2">
    <source>
        <dbReference type="Proteomes" id="UP001163046"/>
    </source>
</evidence>
<dbReference type="OrthoDB" id="5973030at2759"/>
<protein>
    <submittedName>
        <fullName evidence="1">Uncharacterized protein</fullName>
    </submittedName>
</protein>
<reference evidence="1" key="1">
    <citation type="submission" date="2023-01" db="EMBL/GenBank/DDBJ databases">
        <title>Genome assembly of the deep-sea coral Lophelia pertusa.</title>
        <authorList>
            <person name="Herrera S."/>
            <person name="Cordes E."/>
        </authorList>
    </citation>
    <scope>NUCLEOTIDE SEQUENCE</scope>
    <source>
        <strain evidence="1">USNM1676648</strain>
        <tissue evidence="1">Polyp</tissue>
    </source>
</reference>
<name>A0A9W9ZQZ6_9CNID</name>
<sequence length="106" mass="12575">MRLKFFLRCCARGESTPSLGVSEFWKTYHENQTTLEALYSLVNDHILSHLACEGIELFSQYVWTTRPEFYEQDFLEANLQYIDDEGFHFIAEERVPRRSILYIGSR</sequence>
<dbReference type="EMBL" id="MU825876">
    <property type="protein sequence ID" value="KAJ7386343.1"/>
    <property type="molecule type" value="Genomic_DNA"/>
</dbReference>
<comment type="caution">
    <text evidence="1">The sequence shown here is derived from an EMBL/GenBank/DDBJ whole genome shotgun (WGS) entry which is preliminary data.</text>
</comment>
<dbReference type="AlphaFoldDB" id="A0A9W9ZQZ6"/>
<evidence type="ECO:0000313" key="1">
    <source>
        <dbReference type="EMBL" id="KAJ7386343.1"/>
    </source>
</evidence>
<organism evidence="1 2">
    <name type="scientific">Desmophyllum pertusum</name>
    <dbReference type="NCBI Taxonomy" id="174260"/>
    <lineage>
        <taxon>Eukaryota</taxon>
        <taxon>Metazoa</taxon>
        <taxon>Cnidaria</taxon>
        <taxon>Anthozoa</taxon>
        <taxon>Hexacorallia</taxon>
        <taxon>Scleractinia</taxon>
        <taxon>Caryophylliina</taxon>
        <taxon>Caryophylliidae</taxon>
        <taxon>Desmophyllum</taxon>
    </lineage>
</organism>
<proteinExistence type="predicted"/>
<gene>
    <name evidence="1" type="ORF">OS493_008463</name>
</gene>
<dbReference type="Proteomes" id="UP001163046">
    <property type="component" value="Unassembled WGS sequence"/>
</dbReference>
<accession>A0A9W9ZQZ6</accession>